<organism evidence="2 3">
    <name type="scientific">Aliiroseovarius crassostreae</name>
    <dbReference type="NCBI Taxonomy" id="154981"/>
    <lineage>
        <taxon>Bacteria</taxon>
        <taxon>Pseudomonadati</taxon>
        <taxon>Pseudomonadota</taxon>
        <taxon>Alphaproteobacteria</taxon>
        <taxon>Rhodobacterales</taxon>
        <taxon>Paracoccaceae</taxon>
        <taxon>Aliiroseovarius</taxon>
    </lineage>
</organism>
<sequence>MVLAEQYAKQGLSVALIDTDPNGFHKIWLEDRPEELGDPGFTIMFEPEELNVIRTLEDAAEKFDLVLVDTEGTSSKTVTRVISRTHLVVVPINPSTMDAKQASRAVRLIKDDAHMLGRDIEFRLIFSRTKNIRSRTHRNLVRDLENAGLPVLETQMTERAAFLEIFEYSATIQELIEDAQSDLSEAQTALDALLEDSQEEEAVQKENKKQATKQKAAVTAATKKIESHGKAAVNAQAVAAEITTVLTSMAEVA</sequence>
<reference evidence="2 3" key="1">
    <citation type="submission" date="2015-09" db="EMBL/GenBank/DDBJ databases">
        <title>Draft genome sequence of Aliiroseovarius crassostreae CV919-312TSm, the causative agent of Roseovarius Oyster Disease (formerly Juvenile Oyster Disease).</title>
        <authorList>
            <person name="Kessner L."/>
            <person name="Spinard E."/>
            <person name="Nelson D."/>
        </authorList>
    </citation>
    <scope>NUCLEOTIDE SEQUENCE [LARGE SCALE GENOMIC DNA]</scope>
    <source>
        <strain evidence="2 3">CV919-312</strain>
    </source>
</reference>
<feature type="coiled-coil region" evidence="1">
    <location>
        <begin position="176"/>
        <end position="215"/>
    </location>
</feature>
<gene>
    <name evidence="2" type="ORF">AKJ29_01960</name>
</gene>
<keyword evidence="1" id="KW-0175">Coiled coil</keyword>
<dbReference type="CDD" id="cd02042">
    <property type="entry name" value="ParAB_family"/>
    <property type="match status" value="1"/>
</dbReference>
<dbReference type="InterPro" id="IPR027417">
    <property type="entry name" value="P-loop_NTPase"/>
</dbReference>
<dbReference type="PANTHER" id="PTHR13696:SF96">
    <property type="entry name" value="COBQ_COBB_MIND_PARA NUCLEOTIDE BINDING DOMAIN-CONTAINING PROTEIN"/>
    <property type="match status" value="1"/>
</dbReference>
<dbReference type="STRING" id="154981.AKJ29_01960"/>
<name>A0A0P7KHI7_9RHOB</name>
<protein>
    <recommendedName>
        <fullName evidence="4">Chromosome partitioning protein ParA</fullName>
    </recommendedName>
</protein>
<proteinExistence type="predicted"/>
<keyword evidence="3" id="KW-1185">Reference proteome</keyword>
<dbReference type="EMBL" id="LKBA01000008">
    <property type="protein sequence ID" value="KPN62934.1"/>
    <property type="molecule type" value="Genomic_DNA"/>
</dbReference>
<dbReference type="InterPro" id="IPR009744">
    <property type="entry name" value="VirC1"/>
</dbReference>
<dbReference type="Proteomes" id="UP000050471">
    <property type="component" value="Unassembled WGS sequence"/>
</dbReference>
<evidence type="ECO:0000313" key="3">
    <source>
        <dbReference type="Proteomes" id="UP000050471"/>
    </source>
</evidence>
<evidence type="ECO:0008006" key="4">
    <source>
        <dbReference type="Google" id="ProtNLM"/>
    </source>
</evidence>
<dbReference type="InterPro" id="IPR050678">
    <property type="entry name" value="DNA_Partitioning_ATPase"/>
</dbReference>
<accession>A0A0P7KHI7</accession>
<evidence type="ECO:0000313" key="2">
    <source>
        <dbReference type="EMBL" id="KPN62934.1"/>
    </source>
</evidence>
<dbReference type="SUPFAM" id="SSF52540">
    <property type="entry name" value="P-loop containing nucleoside triphosphate hydrolases"/>
    <property type="match status" value="1"/>
</dbReference>
<evidence type="ECO:0000256" key="1">
    <source>
        <dbReference type="SAM" id="Coils"/>
    </source>
</evidence>
<dbReference type="AlphaFoldDB" id="A0A0P7KHI7"/>
<dbReference type="Pfam" id="PF07015">
    <property type="entry name" value="VirC1"/>
    <property type="match status" value="1"/>
</dbReference>
<dbReference type="Gene3D" id="3.40.50.300">
    <property type="entry name" value="P-loop containing nucleotide triphosphate hydrolases"/>
    <property type="match status" value="1"/>
</dbReference>
<comment type="caution">
    <text evidence="2">The sequence shown here is derived from an EMBL/GenBank/DDBJ whole genome shotgun (WGS) entry which is preliminary data.</text>
</comment>
<dbReference type="PANTHER" id="PTHR13696">
    <property type="entry name" value="P-LOOP CONTAINING NUCLEOSIDE TRIPHOSPHATE HYDROLASE"/>
    <property type="match status" value="1"/>
</dbReference>